<keyword evidence="19" id="KW-1185">Reference proteome</keyword>
<dbReference type="GO" id="GO:0016020">
    <property type="term" value="C:membrane"/>
    <property type="evidence" value="ECO:0007669"/>
    <property type="project" value="TreeGrafter"/>
</dbReference>
<evidence type="ECO:0000256" key="14">
    <source>
        <dbReference type="SAM" id="MobiDB-lite"/>
    </source>
</evidence>
<feature type="domain" description="Peptidase M1 membrane alanine aminopeptidase" evidence="15">
    <location>
        <begin position="230"/>
        <end position="442"/>
    </location>
</feature>
<evidence type="ECO:0000259" key="16">
    <source>
        <dbReference type="Pfam" id="PF11838"/>
    </source>
</evidence>
<evidence type="ECO:0000256" key="12">
    <source>
        <dbReference type="ARBA" id="ARBA00029811"/>
    </source>
</evidence>
<keyword evidence="11" id="KW-0482">Metalloprotease</keyword>
<dbReference type="InterPro" id="IPR014782">
    <property type="entry name" value="Peptidase_M1_dom"/>
</dbReference>
<evidence type="ECO:0000313" key="18">
    <source>
        <dbReference type="EMBL" id="PKY71507.1"/>
    </source>
</evidence>
<dbReference type="FunFam" id="1.10.390.10:FF:000004">
    <property type="entry name" value="Aminopeptidase N"/>
    <property type="match status" value="1"/>
</dbReference>
<dbReference type="SUPFAM" id="SSF55486">
    <property type="entry name" value="Metalloproteases ('zincins'), catalytic domain"/>
    <property type="match status" value="1"/>
</dbReference>
<dbReference type="PANTHER" id="PTHR11533:SF174">
    <property type="entry name" value="PUROMYCIN-SENSITIVE AMINOPEPTIDASE-RELATED"/>
    <property type="match status" value="1"/>
</dbReference>
<dbReference type="GeneID" id="35866396"/>
<name>A0A2I1IK56_9ACTO</name>
<dbReference type="GO" id="GO:0008270">
    <property type="term" value="F:zinc ion binding"/>
    <property type="evidence" value="ECO:0007669"/>
    <property type="project" value="InterPro"/>
</dbReference>
<keyword evidence="9" id="KW-0378">Hydrolase</keyword>
<evidence type="ECO:0000256" key="7">
    <source>
        <dbReference type="ARBA" id="ARBA00022670"/>
    </source>
</evidence>
<dbReference type="InterPro" id="IPR027268">
    <property type="entry name" value="Peptidase_M4/M1_CTD_sf"/>
</dbReference>
<dbReference type="PRINTS" id="PR00756">
    <property type="entry name" value="ALADIPTASE"/>
</dbReference>
<evidence type="ECO:0000256" key="5">
    <source>
        <dbReference type="ARBA" id="ARBA00015611"/>
    </source>
</evidence>
<dbReference type="EMBL" id="PKKO01000006">
    <property type="protein sequence ID" value="PKY71507.1"/>
    <property type="molecule type" value="Genomic_DNA"/>
</dbReference>
<evidence type="ECO:0000256" key="2">
    <source>
        <dbReference type="ARBA" id="ARBA00001947"/>
    </source>
</evidence>
<dbReference type="Pfam" id="PF11838">
    <property type="entry name" value="ERAP1_C"/>
    <property type="match status" value="1"/>
</dbReference>
<dbReference type="AlphaFoldDB" id="A0A2I1IK56"/>
<evidence type="ECO:0000256" key="4">
    <source>
        <dbReference type="ARBA" id="ARBA00012564"/>
    </source>
</evidence>
<dbReference type="EC" id="3.4.11.2" evidence="4"/>
<evidence type="ECO:0000313" key="19">
    <source>
        <dbReference type="Proteomes" id="UP000235122"/>
    </source>
</evidence>
<comment type="cofactor">
    <cofactor evidence="2">
        <name>Zn(2+)</name>
        <dbReference type="ChEBI" id="CHEBI:29105"/>
    </cofactor>
</comment>
<evidence type="ECO:0000256" key="11">
    <source>
        <dbReference type="ARBA" id="ARBA00023049"/>
    </source>
</evidence>
<feature type="region of interest" description="Disordered" evidence="14">
    <location>
        <begin position="710"/>
        <end position="739"/>
    </location>
</feature>
<accession>A0A2I1IK56</accession>
<dbReference type="FunFam" id="2.60.40.1730:FF:000010">
    <property type="entry name" value="Putative aminopeptidase N"/>
    <property type="match status" value="1"/>
</dbReference>
<dbReference type="Gene3D" id="1.10.390.10">
    <property type="entry name" value="Neutral Protease Domain 2"/>
    <property type="match status" value="1"/>
</dbReference>
<comment type="catalytic activity">
    <reaction evidence="1">
        <text>Release of an N-terminal amino acid, Xaa-|-Yaa- from a peptide, amide or arylamide. Xaa is preferably Ala, but may be most amino acids including Pro (slow action). When a terminal hydrophobic residue is followed by a prolyl residue, the two may be released as an intact Xaa-Pro dipeptide.</text>
        <dbReference type="EC" id="3.4.11.2"/>
    </reaction>
</comment>
<dbReference type="SUPFAM" id="SSF63737">
    <property type="entry name" value="Leukotriene A4 hydrolase N-terminal domain"/>
    <property type="match status" value="1"/>
</dbReference>
<dbReference type="InterPro" id="IPR050344">
    <property type="entry name" value="Peptidase_M1_aminopeptidases"/>
</dbReference>
<comment type="caution">
    <text evidence="18">The sequence shown here is derived from an EMBL/GenBank/DDBJ whole genome shotgun (WGS) entry which is preliminary data.</text>
</comment>
<dbReference type="STRING" id="33007.HMPREF3198_01786"/>
<evidence type="ECO:0000256" key="10">
    <source>
        <dbReference type="ARBA" id="ARBA00022833"/>
    </source>
</evidence>
<evidence type="ECO:0000256" key="6">
    <source>
        <dbReference type="ARBA" id="ARBA00022438"/>
    </source>
</evidence>
<dbReference type="GO" id="GO:0016285">
    <property type="term" value="F:alanyl aminopeptidase activity"/>
    <property type="evidence" value="ECO:0007669"/>
    <property type="project" value="UniProtKB-EC"/>
</dbReference>
<evidence type="ECO:0000256" key="8">
    <source>
        <dbReference type="ARBA" id="ARBA00022723"/>
    </source>
</evidence>
<sequence length="845" mass="93836">MPGQNLTRAEAISRKNVVDVHSYDVALDLTQGDEIFRSHTVVKFSATEGESTFIDLISPFVHRIVLNGTELDTGLHQDSRIALENLAASNTLEVEADCAYMHTGEGMHRFVDPADGQAYVYTQFEVPDSRRVFTVFEQPDLKATFKFKVTVPPKWVVFSNSPTPEPEKAEGAWTYDFAPSEKISSYITAIIAGPYQGVKDQLTSADGRTIPLGVYCRSSLLEHLDADRIIEITKQGFGFYEKMYDRPYPFSKYDQIFVPEYNAGAMENAGCITFRDQYLFRTPPTRAQLGTRANTILHELAHMWFGDLVTMKWWNDLWLNESFAEFMSHQCSAEATEYSDAWTAFGSRKAWGTTQDQLPSTHPIAAQINDLNDIEVNFDGITYAKGAAVLRQLVAYVGRENFEKGLHAYFDEHAWGNTELSDLLSKLEEASGRDLHQWAKVWLQEAGITLLRSSVSVDENGKISDLSILQELPMEGTSLRPHRLSVGAYNLKDGKLVRTARWELDVDGERTPVAEAVGVERPDVIVLNDEDLAYAKIRLDPESFKFALAHIGEFEEPLPRSVIMQSLWDQCRDGQISARAYIDAALPSIAGETDSAQRSLVASHVIAAGTVYSNPATREQTIADLSRRLHLMAVAQPAGSDAQKQLLLAAAHVAVGEELDWLKALLDGSQTMTGIEIKSEVRWALVKELAAAGAIDEAFIDNELSEDDTLSGREEAAAAKASLPTHRQSAHERMLSDTSIPNGTLSAMLSAYSSTGWRNPADTAHIDHFFEQINSVWEAFTFHMAEDIVTVLFPDQLVGLPGEDVESKATEWLQQNGQATPALRRCIIESLDFARRAAKAQAADK</sequence>
<dbReference type="PANTHER" id="PTHR11533">
    <property type="entry name" value="PROTEASE M1 ZINC METALLOPROTEASE"/>
    <property type="match status" value="1"/>
</dbReference>
<dbReference type="CDD" id="cd09602">
    <property type="entry name" value="M1_APN"/>
    <property type="match status" value="1"/>
</dbReference>
<dbReference type="Gene3D" id="2.60.40.1730">
    <property type="entry name" value="tricorn interacting facor f3 domain"/>
    <property type="match status" value="1"/>
</dbReference>
<comment type="similarity">
    <text evidence="3">Belongs to the peptidase M1 family.</text>
</comment>
<dbReference type="GO" id="GO:0070006">
    <property type="term" value="F:metalloaminopeptidase activity"/>
    <property type="evidence" value="ECO:0007669"/>
    <property type="project" value="TreeGrafter"/>
</dbReference>
<dbReference type="Pfam" id="PF01433">
    <property type="entry name" value="Peptidase_M1"/>
    <property type="match status" value="1"/>
</dbReference>
<protein>
    <recommendedName>
        <fullName evidence="5">Aminopeptidase N</fullName>
        <ecNumber evidence="4">3.4.11.2</ecNumber>
    </recommendedName>
    <alternativeName>
        <fullName evidence="12">Alanine aminopeptidase</fullName>
    </alternativeName>
    <alternativeName>
        <fullName evidence="13">Lysyl aminopeptidase</fullName>
    </alternativeName>
</protein>
<reference evidence="18 19" key="1">
    <citation type="submission" date="2017-12" db="EMBL/GenBank/DDBJ databases">
        <title>Phylogenetic diversity of female urinary microbiome.</title>
        <authorList>
            <person name="Thomas-White K."/>
            <person name="Wolfe A.J."/>
        </authorList>
    </citation>
    <scope>NUCLEOTIDE SEQUENCE [LARGE SCALE GENOMIC DNA]</scope>
    <source>
        <strain evidence="18 19">UMB0402</strain>
    </source>
</reference>
<proteinExistence type="inferred from homology"/>
<evidence type="ECO:0000256" key="9">
    <source>
        <dbReference type="ARBA" id="ARBA00022801"/>
    </source>
</evidence>
<dbReference type="GO" id="GO:0005615">
    <property type="term" value="C:extracellular space"/>
    <property type="evidence" value="ECO:0007669"/>
    <property type="project" value="TreeGrafter"/>
</dbReference>
<dbReference type="GO" id="GO:0043171">
    <property type="term" value="P:peptide catabolic process"/>
    <property type="evidence" value="ECO:0007669"/>
    <property type="project" value="TreeGrafter"/>
</dbReference>
<evidence type="ECO:0000256" key="3">
    <source>
        <dbReference type="ARBA" id="ARBA00010136"/>
    </source>
</evidence>
<organism evidence="18 19">
    <name type="scientific">Winkia neuii</name>
    <dbReference type="NCBI Taxonomy" id="33007"/>
    <lineage>
        <taxon>Bacteria</taxon>
        <taxon>Bacillati</taxon>
        <taxon>Actinomycetota</taxon>
        <taxon>Actinomycetes</taxon>
        <taxon>Actinomycetales</taxon>
        <taxon>Actinomycetaceae</taxon>
        <taxon>Winkia</taxon>
    </lineage>
</organism>
<evidence type="ECO:0000259" key="17">
    <source>
        <dbReference type="Pfam" id="PF17900"/>
    </source>
</evidence>
<keyword evidence="6 18" id="KW-0031">Aminopeptidase</keyword>
<dbReference type="InterPro" id="IPR012778">
    <property type="entry name" value="Pept_M1_aminopeptidase"/>
</dbReference>
<dbReference type="RefSeq" id="WP_024332273.1">
    <property type="nucleotide sequence ID" value="NZ_JASOXK010000004.1"/>
</dbReference>
<evidence type="ECO:0000256" key="13">
    <source>
        <dbReference type="ARBA" id="ARBA00031533"/>
    </source>
</evidence>
<feature type="domain" description="ERAP1-like C-terminal" evidence="16">
    <location>
        <begin position="525"/>
        <end position="835"/>
    </location>
</feature>
<dbReference type="NCBIfam" id="TIGR02412">
    <property type="entry name" value="pepN_strep_liv"/>
    <property type="match status" value="1"/>
</dbReference>
<dbReference type="GO" id="GO:0006508">
    <property type="term" value="P:proteolysis"/>
    <property type="evidence" value="ECO:0007669"/>
    <property type="project" value="UniProtKB-KW"/>
</dbReference>
<dbReference type="Pfam" id="PF17900">
    <property type="entry name" value="Peptidase_M1_N"/>
    <property type="match status" value="1"/>
</dbReference>
<dbReference type="InterPro" id="IPR042097">
    <property type="entry name" value="Aminopeptidase_N-like_N_sf"/>
</dbReference>
<feature type="domain" description="Aminopeptidase N-like N-terminal" evidence="17">
    <location>
        <begin position="101"/>
        <end position="187"/>
    </location>
</feature>
<keyword evidence="7" id="KW-0645">Protease</keyword>
<dbReference type="GO" id="GO:0005737">
    <property type="term" value="C:cytoplasm"/>
    <property type="evidence" value="ECO:0007669"/>
    <property type="project" value="TreeGrafter"/>
</dbReference>
<evidence type="ECO:0000259" key="15">
    <source>
        <dbReference type="Pfam" id="PF01433"/>
    </source>
</evidence>
<dbReference type="GO" id="GO:0042277">
    <property type="term" value="F:peptide binding"/>
    <property type="evidence" value="ECO:0007669"/>
    <property type="project" value="TreeGrafter"/>
</dbReference>
<dbReference type="Proteomes" id="UP000235122">
    <property type="component" value="Unassembled WGS sequence"/>
</dbReference>
<evidence type="ECO:0000256" key="1">
    <source>
        <dbReference type="ARBA" id="ARBA00000098"/>
    </source>
</evidence>
<keyword evidence="10" id="KW-0862">Zinc</keyword>
<dbReference type="InterPro" id="IPR045357">
    <property type="entry name" value="Aminopeptidase_N-like_N"/>
</dbReference>
<keyword evidence="8" id="KW-0479">Metal-binding</keyword>
<dbReference type="InterPro" id="IPR001930">
    <property type="entry name" value="Peptidase_M1"/>
</dbReference>
<dbReference type="InterPro" id="IPR024571">
    <property type="entry name" value="ERAP1-like_C_dom"/>
</dbReference>
<gene>
    <name evidence="18" type="primary">pepN</name>
    <name evidence="18" type="ORF">CYJ19_09805</name>
</gene>